<dbReference type="STRING" id="5364.A0A5C3N5A7"/>
<name>A0A5C3N5A7_9AGAM</name>
<sequence>MGVQLHCCCGGSFRNGDHSRSLCFKCERRETATSDPDRAAIEGQPQCQDCGIIYPFLQGSICGRCKQSQSQNQPSSGGLDNPNQIYERTIAYEQAASDHRLNQKYPQNRNAAAATELKLKETQLKQQRKGDFVHVDYTLYRQDSLDEKVNQIRAVGSMRESFAADHGADAVFNKLLESGMDHYENIRKRSNGTLPELILRRDNTRFEVKATGKSYSISEDDMLYSIGSMMQSFHSRKMHLPQEDKKKTMSILVIMFEKGNDVDVENTVRKRPRTSKGTKESARLALSSAPPPSLQYRSAFRAPTLPVPTLQYDDYKFHMESWHADDAGALVVSKSDEEATILLAHDWQKNAWQGIRAGGFVGQGLSKWCFQGMFGAKMVAIAQLRPMDKTYATEDHNLRDLRDELRLLVLDIRRPIAFDSMQMELSLGILRHQYLLS</sequence>
<dbReference type="Proteomes" id="UP000305948">
    <property type="component" value="Unassembled WGS sequence"/>
</dbReference>
<dbReference type="EMBL" id="ML213510">
    <property type="protein sequence ID" value="TFK51656.1"/>
    <property type="molecule type" value="Genomic_DNA"/>
</dbReference>
<gene>
    <name evidence="2" type="ORF">OE88DRAFT_1447603</name>
</gene>
<organism evidence="2 3">
    <name type="scientific">Heliocybe sulcata</name>
    <dbReference type="NCBI Taxonomy" id="5364"/>
    <lineage>
        <taxon>Eukaryota</taxon>
        <taxon>Fungi</taxon>
        <taxon>Dikarya</taxon>
        <taxon>Basidiomycota</taxon>
        <taxon>Agaricomycotina</taxon>
        <taxon>Agaricomycetes</taxon>
        <taxon>Gloeophyllales</taxon>
        <taxon>Gloeophyllaceae</taxon>
        <taxon>Heliocybe</taxon>
    </lineage>
</organism>
<evidence type="ECO:0000256" key="1">
    <source>
        <dbReference type="SAM" id="MobiDB-lite"/>
    </source>
</evidence>
<keyword evidence="3" id="KW-1185">Reference proteome</keyword>
<dbReference type="OrthoDB" id="301415at2759"/>
<protein>
    <submittedName>
        <fullName evidence="2">Uncharacterized protein</fullName>
    </submittedName>
</protein>
<feature type="region of interest" description="Disordered" evidence="1">
    <location>
        <begin position="269"/>
        <end position="290"/>
    </location>
</feature>
<dbReference type="AlphaFoldDB" id="A0A5C3N5A7"/>
<reference evidence="2 3" key="1">
    <citation type="journal article" date="2019" name="Nat. Ecol. Evol.">
        <title>Megaphylogeny resolves global patterns of mushroom evolution.</title>
        <authorList>
            <person name="Varga T."/>
            <person name="Krizsan K."/>
            <person name="Foldi C."/>
            <person name="Dima B."/>
            <person name="Sanchez-Garcia M."/>
            <person name="Sanchez-Ramirez S."/>
            <person name="Szollosi G.J."/>
            <person name="Szarkandi J.G."/>
            <person name="Papp V."/>
            <person name="Albert L."/>
            <person name="Andreopoulos W."/>
            <person name="Angelini C."/>
            <person name="Antonin V."/>
            <person name="Barry K.W."/>
            <person name="Bougher N.L."/>
            <person name="Buchanan P."/>
            <person name="Buyck B."/>
            <person name="Bense V."/>
            <person name="Catcheside P."/>
            <person name="Chovatia M."/>
            <person name="Cooper J."/>
            <person name="Damon W."/>
            <person name="Desjardin D."/>
            <person name="Finy P."/>
            <person name="Geml J."/>
            <person name="Haridas S."/>
            <person name="Hughes K."/>
            <person name="Justo A."/>
            <person name="Karasinski D."/>
            <person name="Kautmanova I."/>
            <person name="Kiss B."/>
            <person name="Kocsube S."/>
            <person name="Kotiranta H."/>
            <person name="LaButti K.M."/>
            <person name="Lechner B.E."/>
            <person name="Liimatainen K."/>
            <person name="Lipzen A."/>
            <person name="Lukacs Z."/>
            <person name="Mihaltcheva S."/>
            <person name="Morgado L.N."/>
            <person name="Niskanen T."/>
            <person name="Noordeloos M.E."/>
            <person name="Ohm R.A."/>
            <person name="Ortiz-Santana B."/>
            <person name="Ovrebo C."/>
            <person name="Racz N."/>
            <person name="Riley R."/>
            <person name="Savchenko A."/>
            <person name="Shiryaev A."/>
            <person name="Soop K."/>
            <person name="Spirin V."/>
            <person name="Szebenyi C."/>
            <person name="Tomsovsky M."/>
            <person name="Tulloss R.E."/>
            <person name="Uehling J."/>
            <person name="Grigoriev I.V."/>
            <person name="Vagvolgyi C."/>
            <person name="Papp T."/>
            <person name="Martin F.M."/>
            <person name="Miettinen O."/>
            <person name="Hibbett D.S."/>
            <person name="Nagy L.G."/>
        </authorList>
    </citation>
    <scope>NUCLEOTIDE SEQUENCE [LARGE SCALE GENOMIC DNA]</scope>
    <source>
        <strain evidence="2 3">OMC1185</strain>
    </source>
</reference>
<evidence type="ECO:0000313" key="2">
    <source>
        <dbReference type="EMBL" id="TFK51656.1"/>
    </source>
</evidence>
<proteinExistence type="predicted"/>
<accession>A0A5C3N5A7</accession>
<evidence type="ECO:0000313" key="3">
    <source>
        <dbReference type="Proteomes" id="UP000305948"/>
    </source>
</evidence>